<evidence type="ECO:0000313" key="1">
    <source>
        <dbReference type="EMBL" id="KAJ8737710.1"/>
    </source>
</evidence>
<dbReference type="Proteomes" id="UP001231649">
    <property type="component" value="Chromosome 1"/>
</dbReference>
<evidence type="ECO:0000313" key="2">
    <source>
        <dbReference type="Proteomes" id="UP001231649"/>
    </source>
</evidence>
<keyword evidence="2" id="KW-1185">Reference proteome</keyword>
<comment type="caution">
    <text evidence="1">The sequence shown here is derived from an EMBL/GenBank/DDBJ whole genome shotgun (WGS) entry which is preliminary data.</text>
</comment>
<proteinExistence type="predicted"/>
<dbReference type="EMBL" id="CM056777">
    <property type="protein sequence ID" value="KAJ8737710.1"/>
    <property type="molecule type" value="Genomic_DNA"/>
</dbReference>
<gene>
    <name evidence="1" type="ORF">PYW08_000305</name>
</gene>
<accession>A0ACC2RC38</accession>
<organism evidence="1 2">
    <name type="scientific">Mythimna loreyi</name>
    <dbReference type="NCBI Taxonomy" id="667449"/>
    <lineage>
        <taxon>Eukaryota</taxon>
        <taxon>Metazoa</taxon>
        <taxon>Ecdysozoa</taxon>
        <taxon>Arthropoda</taxon>
        <taxon>Hexapoda</taxon>
        <taxon>Insecta</taxon>
        <taxon>Pterygota</taxon>
        <taxon>Neoptera</taxon>
        <taxon>Endopterygota</taxon>
        <taxon>Lepidoptera</taxon>
        <taxon>Glossata</taxon>
        <taxon>Ditrysia</taxon>
        <taxon>Noctuoidea</taxon>
        <taxon>Noctuidae</taxon>
        <taxon>Noctuinae</taxon>
        <taxon>Hadenini</taxon>
        <taxon>Mythimna</taxon>
    </lineage>
</organism>
<reference evidence="1" key="1">
    <citation type="submission" date="2023-03" db="EMBL/GenBank/DDBJ databases">
        <title>Chromosome-level genomes of two armyworms, Mythimna separata and Mythimna loreyi, provide insights into the biosynthesis and reception of sex pheromones.</title>
        <authorList>
            <person name="Zhao H."/>
        </authorList>
    </citation>
    <scope>NUCLEOTIDE SEQUENCE</scope>
    <source>
        <strain evidence="1">BeijingLab</strain>
    </source>
</reference>
<name>A0ACC2RC38_9NEOP</name>
<protein>
    <submittedName>
        <fullName evidence="1">Uncharacterized protein</fullName>
    </submittedName>
</protein>
<sequence>MKKPGKQGSEKSVLSRSLKESQGKLIDRDERPLSGDQEYHDANFHGADEPGAVDLLFDALDNYAAAQRTSTMQPLPCECTEVRSSQMAGHCLGGVSPRYSHLLYYSVPLETSRHSSPERNIVVSTPNRQNTDDHMSENLDRTLTWSDEDDMALATFVGPTSTPKPPQPSRRLRTDRKLAAASRLSAQVANRVIKFARSVKNVYEKEMSCLNCGLLPICPITGQCGHTRCYQCAIETICPCGNCYNSELYVNVLIQDLIKKSLSDRPVPRSSRIVPLHANPTTEDVDATLTVPGASRSHTRRKRSAPVDLANLGGQRIPMTPLARYNHALGLLRLGQYRKAVPYLALAAASGQSDLKPARTLLAKVINTLSNKSDPRELTKQLNRAVSRVTSVSWINSADLECILCYDTFTNPVTTPCGHVFCRTCLERTLDYGKRCPLCQRNLIGFVLSETKNTLFLEAALHIVDIVVTPLPLEPDLIPIFVCTVAYPSVPCPLFIFDPRYWLMIRRVLESGTRRFGMVACERGQHYANYGTILEVRDCVHLEDGRSILSTIGISRFKVLERGVRDGCDVARIMPITDTKSREQYDIKVLAQNIMIKALLWLDQLNSRVLADIEAAFGALDTSGFHEPWWEGDDGPSWLWWLIAVLPLRTEIKVLILSTDCLAKRMLAVARTLDAVSEPQPSTSVTHYEH</sequence>